<proteinExistence type="predicted"/>
<dbReference type="GO" id="GO:0030001">
    <property type="term" value="P:metal ion transport"/>
    <property type="evidence" value="ECO:0007669"/>
    <property type="project" value="InterPro"/>
</dbReference>
<accession>A0A402BH68</accession>
<comment type="caution">
    <text evidence="7">The sequence shown here is derived from an EMBL/GenBank/DDBJ whole genome shotgun (WGS) entry which is preliminary data.</text>
</comment>
<dbReference type="InterPro" id="IPR050492">
    <property type="entry name" value="Bact_metal-bind_prot9"/>
</dbReference>
<evidence type="ECO:0000313" key="7">
    <source>
        <dbReference type="EMBL" id="GCE30686.1"/>
    </source>
</evidence>
<gene>
    <name evidence="7" type="ORF">KDA_61700</name>
</gene>
<feature type="chain" id="PRO_5019016324" evidence="6">
    <location>
        <begin position="32"/>
        <end position="307"/>
    </location>
</feature>
<keyword evidence="5" id="KW-0175">Coiled coil</keyword>
<evidence type="ECO:0000313" key="8">
    <source>
        <dbReference type="Proteomes" id="UP000287171"/>
    </source>
</evidence>
<evidence type="ECO:0000256" key="1">
    <source>
        <dbReference type="ARBA" id="ARBA00004196"/>
    </source>
</evidence>
<dbReference type="GO" id="GO:0030313">
    <property type="term" value="C:cell envelope"/>
    <property type="evidence" value="ECO:0007669"/>
    <property type="project" value="UniProtKB-SubCell"/>
</dbReference>
<name>A0A402BH68_9CHLR</name>
<dbReference type="GO" id="GO:0046872">
    <property type="term" value="F:metal ion binding"/>
    <property type="evidence" value="ECO:0007669"/>
    <property type="project" value="UniProtKB-KW"/>
</dbReference>
<keyword evidence="3" id="KW-0479">Metal-binding</keyword>
<protein>
    <submittedName>
        <fullName evidence="7">ABC transporter substrate-binding protein</fullName>
    </submittedName>
</protein>
<evidence type="ECO:0000256" key="2">
    <source>
        <dbReference type="ARBA" id="ARBA00022448"/>
    </source>
</evidence>
<dbReference type="Gene3D" id="3.40.50.1980">
    <property type="entry name" value="Nitrogenase molybdenum iron protein domain"/>
    <property type="match status" value="2"/>
</dbReference>
<sequence length="307" mass="33198">MPPGQNKRIGLFIALAGLFLFSACGSTIGSAGTPSAQGNGTITVVAAENFYGNIVSQIGGTHVNVTSILADPNVDPHTYETNVNQVKAVARAQLIIANGGGYDDWMDKLLDSTPSSDRKVIKGFDIAKTKLPDNEHVWYSPANAKDIASAVAENLKTIDATHATDYDKNLKTFQNEVGKIEQKMAEIKAKYAHAPVGLTETIFLYQTGPMNLNVLTPIEFQKALAEGNDPPANTVVTAENQVSKRQIRVFIYNKQTQSAITTKLQSDVSAKNIPVIAVTETMPPDKTYQSWMLSQLEDVEQGLASNK</sequence>
<dbReference type="PANTHER" id="PTHR42953">
    <property type="entry name" value="HIGH-AFFINITY ZINC UPTAKE SYSTEM PROTEIN ZNUA-RELATED"/>
    <property type="match status" value="1"/>
</dbReference>
<dbReference type="RefSeq" id="WP_161982525.1">
    <property type="nucleotide sequence ID" value="NZ_BIFT01000002.1"/>
</dbReference>
<reference evidence="8" key="1">
    <citation type="submission" date="2018-12" db="EMBL/GenBank/DDBJ databases">
        <title>Tengunoibacter tsumagoiensis gen. nov., sp. nov., Dictyobacter kobayashii sp. nov., D. alpinus sp. nov., and D. joshuensis sp. nov. and description of Dictyobacteraceae fam. nov. within the order Ktedonobacterales isolated from Tengu-no-mugimeshi.</title>
        <authorList>
            <person name="Wang C.M."/>
            <person name="Zheng Y."/>
            <person name="Sakai Y."/>
            <person name="Toyoda A."/>
            <person name="Minakuchi Y."/>
            <person name="Abe K."/>
            <person name="Yokota A."/>
            <person name="Yabe S."/>
        </authorList>
    </citation>
    <scope>NUCLEOTIDE SEQUENCE [LARGE SCALE GENOMIC DNA]</scope>
    <source>
        <strain evidence="8">Uno16</strain>
    </source>
</reference>
<dbReference type="Pfam" id="PF01297">
    <property type="entry name" value="ZnuA"/>
    <property type="match status" value="1"/>
</dbReference>
<keyword evidence="8" id="KW-1185">Reference proteome</keyword>
<keyword evidence="4 6" id="KW-0732">Signal</keyword>
<evidence type="ECO:0000256" key="5">
    <source>
        <dbReference type="SAM" id="Coils"/>
    </source>
</evidence>
<dbReference type="EMBL" id="BIFT01000002">
    <property type="protein sequence ID" value="GCE30686.1"/>
    <property type="molecule type" value="Genomic_DNA"/>
</dbReference>
<comment type="subcellular location">
    <subcellularLocation>
        <location evidence="1">Cell envelope</location>
    </subcellularLocation>
</comment>
<evidence type="ECO:0000256" key="3">
    <source>
        <dbReference type="ARBA" id="ARBA00022723"/>
    </source>
</evidence>
<keyword evidence="2" id="KW-0813">Transport</keyword>
<dbReference type="PROSITE" id="PS51257">
    <property type="entry name" value="PROKAR_LIPOPROTEIN"/>
    <property type="match status" value="1"/>
</dbReference>
<dbReference type="InterPro" id="IPR006127">
    <property type="entry name" value="ZnuA-like"/>
</dbReference>
<dbReference type="SUPFAM" id="SSF53807">
    <property type="entry name" value="Helical backbone' metal receptor"/>
    <property type="match status" value="1"/>
</dbReference>
<dbReference type="AlphaFoldDB" id="A0A402BH68"/>
<dbReference type="PANTHER" id="PTHR42953:SF1">
    <property type="entry name" value="METAL-BINDING PROTEIN HI_0362-RELATED"/>
    <property type="match status" value="1"/>
</dbReference>
<feature type="signal peptide" evidence="6">
    <location>
        <begin position="1"/>
        <end position="31"/>
    </location>
</feature>
<evidence type="ECO:0000256" key="6">
    <source>
        <dbReference type="SAM" id="SignalP"/>
    </source>
</evidence>
<organism evidence="7 8">
    <name type="scientific">Dictyobacter alpinus</name>
    <dbReference type="NCBI Taxonomy" id="2014873"/>
    <lineage>
        <taxon>Bacteria</taxon>
        <taxon>Bacillati</taxon>
        <taxon>Chloroflexota</taxon>
        <taxon>Ktedonobacteria</taxon>
        <taxon>Ktedonobacterales</taxon>
        <taxon>Dictyobacteraceae</taxon>
        <taxon>Dictyobacter</taxon>
    </lineage>
</organism>
<evidence type="ECO:0000256" key="4">
    <source>
        <dbReference type="ARBA" id="ARBA00022729"/>
    </source>
</evidence>
<dbReference type="Proteomes" id="UP000287171">
    <property type="component" value="Unassembled WGS sequence"/>
</dbReference>
<feature type="coiled-coil region" evidence="5">
    <location>
        <begin position="163"/>
        <end position="190"/>
    </location>
</feature>